<keyword evidence="3" id="KW-0732">Signal</keyword>
<evidence type="ECO:0000313" key="5">
    <source>
        <dbReference type="Proteomes" id="UP001595773"/>
    </source>
</evidence>
<keyword evidence="2" id="KW-0812">Transmembrane</keyword>
<feature type="compositionally biased region" description="Low complexity" evidence="1">
    <location>
        <begin position="191"/>
        <end position="205"/>
    </location>
</feature>
<organism evidence="4 5">
    <name type="scientific">Arthrobacter cryoconiti</name>
    <dbReference type="NCBI Taxonomy" id="748907"/>
    <lineage>
        <taxon>Bacteria</taxon>
        <taxon>Bacillati</taxon>
        <taxon>Actinomycetota</taxon>
        <taxon>Actinomycetes</taxon>
        <taxon>Micrococcales</taxon>
        <taxon>Micrococcaceae</taxon>
        <taxon>Arthrobacter</taxon>
    </lineage>
</organism>
<accession>A0ABV8R2S6</accession>
<gene>
    <name evidence="4" type="ORF">ACFOW9_12820</name>
</gene>
<proteinExistence type="predicted"/>
<keyword evidence="5" id="KW-1185">Reference proteome</keyword>
<dbReference type="Proteomes" id="UP001595773">
    <property type="component" value="Unassembled WGS sequence"/>
</dbReference>
<dbReference type="EMBL" id="JBHSCQ010000020">
    <property type="protein sequence ID" value="MFC4266486.1"/>
    <property type="molecule type" value="Genomic_DNA"/>
</dbReference>
<feature type="compositionally biased region" description="Pro residues" evidence="1">
    <location>
        <begin position="161"/>
        <end position="171"/>
    </location>
</feature>
<reference evidence="5" key="1">
    <citation type="journal article" date="2019" name="Int. J. Syst. Evol. Microbiol.">
        <title>The Global Catalogue of Microorganisms (GCM) 10K type strain sequencing project: providing services to taxonomists for standard genome sequencing and annotation.</title>
        <authorList>
            <consortium name="The Broad Institute Genomics Platform"/>
            <consortium name="The Broad Institute Genome Sequencing Center for Infectious Disease"/>
            <person name="Wu L."/>
            <person name="Ma J."/>
        </authorList>
    </citation>
    <scope>NUCLEOTIDE SEQUENCE [LARGE SCALE GENOMIC DNA]</scope>
    <source>
        <strain evidence="5">CGMCC 1.10698</strain>
    </source>
</reference>
<dbReference type="NCBIfam" id="TIGR01167">
    <property type="entry name" value="LPXTG_anchor"/>
    <property type="match status" value="1"/>
</dbReference>
<protein>
    <submittedName>
        <fullName evidence="4">LPXTG cell wall anchor domain-containing protein</fullName>
    </submittedName>
</protein>
<keyword evidence="2" id="KW-0472">Membrane</keyword>
<evidence type="ECO:0000256" key="1">
    <source>
        <dbReference type="SAM" id="MobiDB-lite"/>
    </source>
</evidence>
<comment type="caution">
    <text evidence="4">The sequence shown here is derived from an EMBL/GenBank/DDBJ whole genome shotgun (WGS) entry which is preliminary data.</text>
</comment>
<feature type="chain" id="PRO_5046831312" evidence="3">
    <location>
        <begin position="29"/>
        <end position="257"/>
    </location>
</feature>
<feature type="region of interest" description="Disordered" evidence="1">
    <location>
        <begin position="161"/>
        <end position="208"/>
    </location>
</feature>
<evidence type="ECO:0000313" key="4">
    <source>
        <dbReference type="EMBL" id="MFC4266486.1"/>
    </source>
</evidence>
<keyword evidence="2" id="KW-1133">Transmembrane helix</keyword>
<feature type="signal peptide" evidence="3">
    <location>
        <begin position="1"/>
        <end position="28"/>
    </location>
</feature>
<evidence type="ECO:0000256" key="3">
    <source>
        <dbReference type="SAM" id="SignalP"/>
    </source>
</evidence>
<name>A0ABV8R2S6_9MICC</name>
<feature type="transmembrane region" description="Helical" evidence="2">
    <location>
        <begin position="218"/>
        <end position="238"/>
    </location>
</feature>
<dbReference type="RefSeq" id="WP_230066843.1">
    <property type="nucleotide sequence ID" value="NZ_BAABLL010000008.1"/>
</dbReference>
<evidence type="ECO:0000256" key="2">
    <source>
        <dbReference type="SAM" id="Phobius"/>
    </source>
</evidence>
<sequence>MLLKTAAHRVTVVGVAALLLGAPAAAHASAPAAPANSVGVLTLLDADSQIIAGGSLAAQPSFAAARAPVACPAGFRDAARLAAIRTDGTVVVISATVPLIEGSMPAQVPMVSVLSDFGLGDGATLAMECLSLRGGIPVPAATVFSIGLDISADVFMLRPAPAIPTTPPPTTTPTTPAGGVDPGQVLPPPAAGSAIPSSTAGAASAQREDNLATTGSTVFPLLASAGLLLIGGIGAVLWRRRKTAIQHLDSSAGAENG</sequence>